<sequence>MLNALKKTTDHQFIITWVEKVRGRPQKIEDPYASDKTGLRIDFPGKDDEIYLSDAKKGQNIDWNEFFRIFEDQQLAFLYEENPQAEIPINSYRFIKRDEE</sequence>
<name>A0A0G1DKP5_9BACT</name>
<dbReference type="AlphaFoldDB" id="A0A0G1DKP5"/>
<organism evidence="1 2">
    <name type="scientific">Candidatus Gottesmanbacteria bacterium GW2011_GWA2_43_14</name>
    <dbReference type="NCBI Taxonomy" id="1618443"/>
    <lineage>
        <taxon>Bacteria</taxon>
        <taxon>Candidatus Gottesmaniibacteriota</taxon>
    </lineage>
</organism>
<evidence type="ECO:0000313" key="2">
    <source>
        <dbReference type="Proteomes" id="UP000034894"/>
    </source>
</evidence>
<evidence type="ECO:0000313" key="1">
    <source>
        <dbReference type="EMBL" id="KKS98127.1"/>
    </source>
</evidence>
<dbReference type="STRING" id="1618443.UV73_C0003G0069"/>
<reference evidence="1 2" key="1">
    <citation type="journal article" date="2015" name="Nature">
        <title>rRNA introns, odd ribosomes, and small enigmatic genomes across a large radiation of phyla.</title>
        <authorList>
            <person name="Brown C.T."/>
            <person name="Hug L.A."/>
            <person name="Thomas B.C."/>
            <person name="Sharon I."/>
            <person name="Castelle C.J."/>
            <person name="Singh A."/>
            <person name="Wilkins M.J."/>
            <person name="Williams K.H."/>
            <person name="Banfield J.F."/>
        </authorList>
    </citation>
    <scope>NUCLEOTIDE SEQUENCE [LARGE SCALE GENOMIC DNA]</scope>
</reference>
<comment type="caution">
    <text evidence="1">The sequence shown here is derived from an EMBL/GenBank/DDBJ whole genome shotgun (WGS) entry which is preliminary data.</text>
</comment>
<dbReference type="Proteomes" id="UP000034894">
    <property type="component" value="Unassembled WGS sequence"/>
</dbReference>
<dbReference type="EMBL" id="LCFP01000003">
    <property type="protein sequence ID" value="KKS98127.1"/>
    <property type="molecule type" value="Genomic_DNA"/>
</dbReference>
<accession>A0A0G1DKP5</accession>
<gene>
    <name evidence="1" type="ORF">UV73_C0003G0069</name>
</gene>
<protein>
    <submittedName>
        <fullName evidence="1">Uncharacterized protein</fullName>
    </submittedName>
</protein>
<proteinExistence type="predicted"/>